<dbReference type="InterPro" id="IPR036631">
    <property type="entry name" value="MGMT_N_sf"/>
</dbReference>
<dbReference type="Pfam" id="PF01035">
    <property type="entry name" value="DNA_binding_1"/>
    <property type="match status" value="1"/>
</dbReference>
<comment type="similarity">
    <text evidence="2 9">Belongs to the MGMT family.</text>
</comment>
<feature type="active site" description="Nucleophile; methyl group acceptor" evidence="9">
    <location>
        <position position="132"/>
    </location>
</feature>
<evidence type="ECO:0000256" key="9">
    <source>
        <dbReference type="HAMAP-Rule" id="MF_00772"/>
    </source>
</evidence>
<dbReference type="PANTHER" id="PTHR10815:SF5">
    <property type="entry name" value="METHYLATED-DNA--PROTEIN-CYSTEINE METHYLTRANSFERASE"/>
    <property type="match status" value="1"/>
</dbReference>
<dbReference type="InterPro" id="IPR001497">
    <property type="entry name" value="MethylDNA_cys_MeTrfase_AS"/>
</dbReference>
<keyword evidence="7 9" id="KW-0234">DNA repair</keyword>
<dbReference type="Proteomes" id="UP000744769">
    <property type="component" value="Unassembled WGS sequence"/>
</dbReference>
<dbReference type="PANTHER" id="PTHR10815">
    <property type="entry name" value="METHYLATED-DNA--PROTEIN-CYSTEINE METHYLTRANSFERASE"/>
    <property type="match status" value="1"/>
</dbReference>
<dbReference type="NCBIfam" id="TIGR00589">
    <property type="entry name" value="ogt"/>
    <property type="match status" value="1"/>
</dbReference>
<evidence type="ECO:0000256" key="7">
    <source>
        <dbReference type="ARBA" id="ARBA00023204"/>
    </source>
</evidence>
<evidence type="ECO:0000256" key="1">
    <source>
        <dbReference type="ARBA" id="ARBA00001286"/>
    </source>
</evidence>
<evidence type="ECO:0000259" key="10">
    <source>
        <dbReference type="Pfam" id="PF01035"/>
    </source>
</evidence>
<dbReference type="PROSITE" id="PS00374">
    <property type="entry name" value="MGMT"/>
    <property type="match status" value="1"/>
</dbReference>
<dbReference type="FunFam" id="1.10.10.10:FF:000214">
    <property type="entry name" value="Methylated-DNA--protein-cysteine methyltransferase"/>
    <property type="match status" value="1"/>
</dbReference>
<evidence type="ECO:0000256" key="6">
    <source>
        <dbReference type="ARBA" id="ARBA00022763"/>
    </source>
</evidence>
<keyword evidence="4 9" id="KW-0489">Methyltransferase</keyword>
<proteinExistence type="inferred from homology"/>
<dbReference type="InterPro" id="IPR023546">
    <property type="entry name" value="MGMT"/>
</dbReference>
<keyword evidence="5 9" id="KW-0808">Transferase</keyword>
<evidence type="ECO:0000313" key="12">
    <source>
        <dbReference type="EMBL" id="NHN54699.1"/>
    </source>
</evidence>
<feature type="domain" description="Methylated-DNA-[protein]-cysteine S-methyltransferase DNA binding" evidence="10">
    <location>
        <begin position="82"/>
        <end position="161"/>
    </location>
</feature>
<dbReference type="Gene3D" id="3.30.160.70">
    <property type="entry name" value="Methylated DNA-protein cysteine methyltransferase domain"/>
    <property type="match status" value="1"/>
</dbReference>
<dbReference type="GO" id="GO:0005737">
    <property type="term" value="C:cytoplasm"/>
    <property type="evidence" value="ECO:0007669"/>
    <property type="project" value="UniProtKB-SubCell"/>
</dbReference>
<dbReference type="EC" id="2.1.1.63" evidence="9"/>
<dbReference type="EMBL" id="JAAOIV010000002">
    <property type="protein sequence ID" value="NHN54699.1"/>
    <property type="molecule type" value="Genomic_DNA"/>
</dbReference>
<dbReference type="GO" id="GO:0006307">
    <property type="term" value="P:DNA alkylation repair"/>
    <property type="evidence" value="ECO:0007669"/>
    <property type="project" value="UniProtKB-UniRule"/>
</dbReference>
<dbReference type="GO" id="GO:0032259">
    <property type="term" value="P:methylation"/>
    <property type="evidence" value="ECO:0007669"/>
    <property type="project" value="UniProtKB-KW"/>
</dbReference>
<protein>
    <recommendedName>
        <fullName evidence="9">Methylated-DNA--protein-cysteine methyltransferase</fullName>
        <ecNumber evidence="9">2.1.1.63</ecNumber>
    </recommendedName>
    <alternativeName>
        <fullName evidence="9">6-O-methylguanine-DNA methyltransferase</fullName>
        <shortName evidence="9">MGMT</shortName>
    </alternativeName>
    <alternativeName>
        <fullName evidence="9">O-6-methylguanine-DNA-alkyltransferase</fullName>
    </alternativeName>
</protein>
<dbReference type="InterPro" id="IPR008332">
    <property type="entry name" value="MethylG_MeTrfase_N"/>
</dbReference>
<evidence type="ECO:0000256" key="3">
    <source>
        <dbReference type="ARBA" id="ARBA00022490"/>
    </source>
</evidence>
<dbReference type="GO" id="GO:0003908">
    <property type="term" value="F:methylated-DNA-[protein]-cysteine S-methyltransferase activity"/>
    <property type="evidence" value="ECO:0007669"/>
    <property type="project" value="UniProtKB-UniRule"/>
</dbReference>
<comment type="subcellular location">
    <subcellularLocation>
        <location evidence="9">Cytoplasm</location>
    </subcellularLocation>
</comment>
<name>A0A967AYD3_9MICO</name>
<dbReference type="AlphaFoldDB" id="A0A967AYD3"/>
<dbReference type="RefSeq" id="WP_166192823.1">
    <property type="nucleotide sequence ID" value="NZ_JAAOIV010000002.1"/>
</dbReference>
<organism evidence="12 13">
    <name type="scientific">Metallococcus carri</name>
    <dbReference type="NCBI Taxonomy" id="1656884"/>
    <lineage>
        <taxon>Bacteria</taxon>
        <taxon>Bacillati</taxon>
        <taxon>Actinomycetota</taxon>
        <taxon>Actinomycetes</taxon>
        <taxon>Micrococcales</taxon>
        <taxon>Dermacoccaceae</taxon>
        <taxon>Metallococcus</taxon>
    </lineage>
</organism>
<reference evidence="12" key="1">
    <citation type="submission" date="2020-03" db="EMBL/GenBank/DDBJ databases">
        <title>Draft sequencing of Calidifontibacter sp. DB0510.</title>
        <authorList>
            <person name="Kim D.-U."/>
        </authorList>
    </citation>
    <scope>NUCLEOTIDE SEQUENCE</scope>
    <source>
        <strain evidence="12">DB0510</strain>
    </source>
</reference>
<accession>A0A967AYD3</accession>
<dbReference type="HAMAP" id="MF_00772">
    <property type="entry name" value="OGT"/>
    <property type="match status" value="1"/>
</dbReference>
<evidence type="ECO:0000256" key="5">
    <source>
        <dbReference type="ARBA" id="ARBA00022679"/>
    </source>
</evidence>
<gene>
    <name evidence="12" type="ORF">G9U51_02745</name>
</gene>
<evidence type="ECO:0000313" key="13">
    <source>
        <dbReference type="Proteomes" id="UP000744769"/>
    </source>
</evidence>
<dbReference type="InterPro" id="IPR014048">
    <property type="entry name" value="MethylDNA_cys_MeTrfase_DNA-bd"/>
</dbReference>
<dbReference type="Pfam" id="PF02870">
    <property type="entry name" value="Methyltransf_1N"/>
    <property type="match status" value="1"/>
</dbReference>
<comment type="miscellaneous">
    <text evidence="9">This enzyme catalyzes only one turnover and therefore is not strictly catalytic. According to one definition, an enzyme is a biocatalyst that acts repeatedly and over many reaction cycles.</text>
</comment>
<keyword evidence="13" id="KW-1185">Reference proteome</keyword>
<comment type="catalytic activity">
    <reaction evidence="8 9">
        <text>a 6-O-methyl-2'-deoxyguanosine in DNA + L-cysteinyl-[protein] = S-methyl-L-cysteinyl-[protein] + a 2'-deoxyguanosine in DNA</text>
        <dbReference type="Rhea" id="RHEA:24000"/>
        <dbReference type="Rhea" id="RHEA-COMP:10131"/>
        <dbReference type="Rhea" id="RHEA-COMP:10132"/>
        <dbReference type="Rhea" id="RHEA-COMP:11367"/>
        <dbReference type="Rhea" id="RHEA-COMP:11368"/>
        <dbReference type="ChEBI" id="CHEBI:29950"/>
        <dbReference type="ChEBI" id="CHEBI:82612"/>
        <dbReference type="ChEBI" id="CHEBI:85445"/>
        <dbReference type="ChEBI" id="CHEBI:85448"/>
        <dbReference type="EC" id="2.1.1.63"/>
    </reaction>
</comment>
<evidence type="ECO:0000256" key="2">
    <source>
        <dbReference type="ARBA" id="ARBA00008711"/>
    </source>
</evidence>
<evidence type="ECO:0000256" key="4">
    <source>
        <dbReference type="ARBA" id="ARBA00022603"/>
    </source>
</evidence>
<dbReference type="InterPro" id="IPR036388">
    <property type="entry name" value="WH-like_DNA-bd_sf"/>
</dbReference>
<dbReference type="InterPro" id="IPR036217">
    <property type="entry name" value="MethylDNA_cys_MeTrfase_DNAb"/>
</dbReference>
<dbReference type="Gene3D" id="1.10.10.10">
    <property type="entry name" value="Winged helix-like DNA-binding domain superfamily/Winged helix DNA-binding domain"/>
    <property type="match status" value="1"/>
</dbReference>
<keyword evidence="3 9" id="KW-0963">Cytoplasm</keyword>
<evidence type="ECO:0000256" key="8">
    <source>
        <dbReference type="ARBA" id="ARBA00049348"/>
    </source>
</evidence>
<feature type="domain" description="Methylguanine DNA methyltransferase ribonuclease-like" evidence="11">
    <location>
        <begin position="5"/>
        <end position="76"/>
    </location>
</feature>
<comment type="function">
    <text evidence="9">Involved in the cellular defense against the biological effects of O6-methylguanine (O6-MeG) and O4-methylthymine (O4-MeT) in DNA. Repairs the methylated nucleobase in DNA by stoichiometrically transferring the methyl group to a cysteine residue in the enzyme. This is a suicide reaction: the enzyme is irreversibly inactivated.</text>
</comment>
<dbReference type="SUPFAM" id="SSF46767">
    <property type="entry name" value="Methylated DNA-protein cysteine methyltransferase, C-terminal domain"/>
    <property type="match status" value="1"/>
</dbReference>
<dbReference type="SUPFAM" id="SSF53155">
    <property type="entry name" value="Methylated DNA-protein cysteine methyltransferase domain"/>
    <property type="match status" value="1"/>
</dbReference>
<evidence type="ECO:0000259" key="11">
    <source>
        <dbReference type="Pfam" id="PF02870"/>
    </source>
</evidence>
<keyword evidence="6 9" id="KW-0227">DNA damage</keyword>
<sequence length="167" mass="17666">MPARHAIVDSPVGPLTIAADGEAIVGIWFEQHRYPTTAATLGARVSAADDPVLAKAAEQLLAYLRGERDDFDLPVRTSGSPLQELVWARLRRIPRGTTVTYGEIAREIGDGAIAQAVGQAVGHNPISIVIPCHRVVGADGSLTGFAGGLDRKRRLLELEGAVAPALF</sequence>
<comment type="caution">
    <text evidence="12">The sequence shown here is derived from an EMBL/GenBank/DDBJ whole genome shotgun (WGS) entry which is preliminary data.</text>
</comment>
<dbReference type="CDD" id="cd06445">
    <property type="entry name" value="ATase"/>
    <property type="match status" value="1"/>
</dbReference>
<comment type="catalytic activity">
    <reaction evidence="1 9">
        <text>a 4-O-methyl-thymidine in DNA + L-cysteinyl-[protein] = a thymidine in DNA + S-methyl-L-cysteinyl-[protein]</text>
        <dbReference type="Rhea" id="RHEA:53428"/>
        <dbReference type="Rhea" id="RHEA-COMP:10131"/>
        <dbReference type="Rhea" id="RHEA-COMP:10132"/>
        <dbReference type="Rhea" id="RHEA-COMP:13555"/>
        <dbReference type="Rhea" id="RHEA-COMP:13556"/>
        <dbReference type="ChEBI" id="CHEBI:29950"/>
        <dbReference type="ChEBI" id="CHEBI:82612"/>
        <dbReference type="ChEBI" id="CHEBI:137386"/>
        <dbReference type="ChEBI" id="CHEBI:137387"/>
        <dbReference type="EC" id="2.1.1.63"/>
    </reaction>
</comment>